<reference evidence="2 3" key="1">
    <citation type="submission" date="2012-02" db="EMBL/GenBank/DDBJ databases">
        <title>Complete genome sequence of Actinoplanes missouriensis 431 (= NBRC 102363).</title>
        <authorList>
            <person name="Ohnishi Y."/>
            <person name="Ishikawa J."/>
            <person name="Sekine M."/>
            <person name="Hosoyama A."/>
            <person name="Harada T."/>
            <person name="Narita H."/>
            <person name="Hata T."/>
            <person name="Konno Y."/>
            <person name="Tutikane K."/>
            <person name="Fujita N."/>
            <person name="Horinouchi S."/>
            <person name="Hayakawa M."/>
        </authorList>
    </citation>
    <scope>NUCLEOTIDE SEQUENCE [LARGE SCALE GENOMIC DNA]</scope>
    <source>
        <strain evidence="3">ATCC 14538 / DSM 43046 / CBS 188.64 / JCM 3121 / NBRC 102363 / NCIMB 12654 / NRRL B-3342 / UNCC 431</strain>
    </source>
</reference>
<keyword evidence="1" id="KW-0472">Membrane</keyword>
<keyword evidence="1" id="KW-0812">Transmembrane</keyword>
<dbReference type="STRING" id="512565.AMIS_53100"/>
<proteinExistence type="predicted"/>
<evidence type="ECO:0000256" key="1">
    <source>
        <dbReference type="SAM" id="Phobius"/>
    </source>
</evidence>
<gene>
    <name evidence="2" type="ordered locus">AMIS_53100</name>
</gene>
<accession>I0HBZ3</accession>
<dbReference type="AlphaFoldDB" id="I0HBZ3"/>
<dbReference type="KEGG" id="ams:AMIS_53100"/>
<protein>
    <submittedName>
        <fullName evidence="2">Uncharacterized protein</fullName>
    </submittedName>
</protein>
<evidence type="ECO:0000313" key="3">
    <source>
        <dbReference type="Proteomes" id="UP000007882"/>
    </source>
</evidence>
<dbReference type="Proteomes" id="UP000007882">
    <property type="component" value="Chromosome"/>
</dbReference>
<organism evidence="2 3">
    <name type="scientific">Actinoplanes missouriensis (strain ATCC 14538 / DSM 43046 / CBS 188.64 / JCM 3121 / NBRC 102363 / NCIMB 12654 / NRRL B-3342 / UNCC 431)</name>
    <dbReference type="NCBI Taxonomy" id="512565"/>
    <lineage>
        <taxon>Bacteria</taxon>
        <taxon>Bacillati</taxon>
        <taxon>Actinomycetota</taxon>
        <taxon>Actinomycetes</taxon>
        <taxon>Micromonosporales</taxon>
        <taxon>Micromonosporaceae</taxon>
        <taxon>Actinoplanes</taxon>
    </lineage>
</organism>
<dbReference type="RefSeq" id="WP_014445418.1">
    <property type="nucleotide sequence ID" value="NC_017093.1"/>
</dbReference>
<feature type="transmembrane region" description="Helical" evidence="1">
    <location>
        <begin position="60"/>
        <end position="79"/>
    </location>
</feature>
<dbReference type="PATRIC" id="fig|512565.3.peg.5304"/>
<dbReference type="EMBL" id="AP012319">
    <property type="protein sequence ID" value="BAL90530.1"/>
    <property type="molecule type" value="Genomic_DNA"/>
</dbReference>
<sequence>MPETPGAGRAVRRRLQLLLYGAAGAVAVLLTVVLALIVVARDDLDLSDRLAAVNDVFAGAALFVALTAGGIALQTYAAATGSPVIKAQVWFGGDPPNRLVLVAEPAPGGLLRSVGVTGQSRLHLRLNNVSEHPAHQITVQVRLDGLYFDREFDATGNEWRVVDATDGRGATVAEWSGAAVLHGHTTRRLPALDLRSIVAYPDAGDPAVRIHVASTGYVRAVPPVPVVLLRADQPGPNADAGRIGPPEWI</sequence>
<name>I0HBZ3_ACTM4</name>
<evidence type="ECO:0000313" key="2">
    <source>
        <dbReference type="EMBL" id="BAL90530.1"/>
    </source>
</evidence>
<keyword evidence="3" id="KW-1185">Reference proteome</keyword>
<keyword evidence="1" id="KW-1133">Transmembrane helix</keyword>
<dbReference type="HOGENOM" id="CLU_1113992_0_0_11"/>
<feature type="transmembrane region" description="Helical" evidence="1">
    <location>
        <begin position="17"/>
        <end position="40"/>
    </location>
</feature>